<feature type="domain" description="BACON" evidence="2">
    <location>
        <begin position="858"/>
        <end position="914"/>
    </location>
</feature>
<dbReference type="InterPro" id="IPR013783">
    <property type="entry name" value="Ig-like_fold"/>
</dbReference>
<organism evidence="3">
    <name type="scientific">Myoviridae sp. ct5xX4</name>
    <dbReference type="NCBI Taxonomy" id="2826616"/>
    <lineage>
        <taxon>Viruses</taxon>
        <taxon>Duplodnaviria</taxon>
        <taxon>Heunggongvirae</taxon>
        <taxon>Uroviricota</taxon>
        <taxon>Caudoviricetes</taxon>
    </lineage>
</organism>
<feature type="region of interest" description="Disordered" evidence="1">
    <location>
        <begin position="392"/>
        <end position="430"/>
    </location>
</feature>
<name>A0A8S5R102_9CAUD</name>
<evidence type="ECO:0000259" key="2">
    <source>
        <dbReference type="Pfam" id="PF13004"/>
    </source>
</evidence>
<dbReference type="EMBL" id="BK015793">
    <property type="protein sequence ID" value="DAE25142.1"/>
    <property type="molecule type" value="Genomic_DNA"/>
</dbReference>
<reference evidence="3" key="1">
    <citation type="journal article" date="2021" name="Proc. Natl. Acad. Sci. U.S.A.">
        <title>A Catalog of Tens of Thousands of Viruses from Human Metagenomes Reveals Hidden Associations with Chronic Diseases.</title>
        <authorList>
            <person name="Tisza M.J."/>
            <person name="Buck C.B."/>
        </authorList>
    </citation>
    <scope>NUCLEOTIDE SEQUENCE</scope>
    <source>
        <strain evidence="3">Ct5xX4</strain>
    </source>
</reference>
<sequence>MGEIATWSAVKTKVGLGKDSNECPTKAELLALSPTGTGENYVGLELTNASSYGNNETVQLSDIHRVTYKYSFAAVNPTLYYSALGGKSTTGDAYFHVSSTKRKYLDGVATGSDINVSYAMSDLPSWIVLESTYYKAQENTALSQRNHIGYFTQQESGKTIEYNFVQAAGVETWEYTFSVQNPNLNYSALGGSATPAIAGYNSSKQRYINGKPVGTPVDVDFSSPTLPSWIFMDDENHYTALENKSENSRSQAFTSTQNESGKKVTVTFTQAAGVKTYGTPTVYLGSIADIPASGGTAATPTYTYSQLWGWNGKTNDGGTISSGASVVWSENISGSNLGTTAKARTKLGSRTLTVTLNGKSGSASIDVYQAENKITNTTQGAWVVSISANPSTFTEQGGTSQISASARASRTNHWSSGATNAASDATGTPTLSIPTASTGFSLSGTTLTVAENTTANQRSVVVRATMDTVYKEVTVTQSAYLVEWQYTFTASPTTLSFDALGTAKSITITSYREKYINGSLVEGSRENVSYIHATSTEHIGTVLGTSISMQENQTTSTRSGQVSYEQNGSNKAIRITCNQAAGTISTRDVLEVVDNFGDSPAVGGSIFGLVKSGYYDVINGKDSTWHNVTPTLKSKSSYITNVEITKASGDGYNIGITLSENTSESSRRASLTLTYGSKEVDMATTQAGASVSYNYYFGVTTDFPSVAAAGATPKAVIKSRRHKVVNGVEESSYNLVETSVISKPNWTGTLSAKVSSTSGSGADYDVTIPVYENTEASIRRGTVVLQQGGSGKQLTLNLNQLAASITWNYTFSIFQPSSKVLNVPAKMIDPDTIVVNSYRTKVINGTQTSTKEFVEVTIDTPEENWLEVTKNSNDQTQAELFVTCLENKVSSIRSATVTIRQVGTSNLDQVDINQSAATVSYNYYIGFNGNPDVGGYSMNWEYTQFGSSHGQSIDLKCWRKPVINGIESDTEEAAEYETIFSGVGIDSFTVTNTPLSYDPTITTVRAYPKSINSSVFDLKGTVQYRIVDYPSKSAYLYLTHKPVATVKRWTFQWYDQVESVTIKNVSHDSSAGSISPITIISKCEYLLASNQSQVAYIEYIKPNEDEDTATPVSWGRLVENGQTAQNGYDYAYLVDENKEDYDRQATRTFTQPGNPSNKRLYLYVTQTKPVTIKQEFHAELGNYYSYGDSNQIPLIYQWYSPDSSDTTDIGDMTPGGYTGVWCNLPATGVINCMITGKPQTGKPMKARLSNLQARTIEDFDSSSPTETNKGLSVGYSQQDYQIGIEYSPGMNSYFLITPSILSETGAYGGGIRLEVSLRSSYSNNGTTIATVTLTPKNSDHPTIYFEVIYG</sequence>
<dbReference type="Gene3D" id="2.60.40.10">
    <property type="entry name" value="Immunoglobulins"/>
    <property type="match status" value="4"/>
</dbReference>
<evidence type="ECO:0000256" key="1">
    <source>
        <dbReference type="SAM" id="MobiDB-lite"/>
    </source>
</evidence>
<evidence type="ECO:0000313" key="3">
    <source>
        <dbReference type="EMBL" id="DAE25142.1"/>
    </source>
</evidence>
<proteinExistence type="predicted"/>
<dbReference type="InterPro" id="IPR024361">
    <property type="entry name" value="BACON"/>
</dbReference>
<protein>
    <submittedName>
        <fullName evidence="3">Cellulase</fullName>
    </submittedName>
</protein>
<accession>A0A8S5R102</accession>
<dbReference type="Pfam" id="PF13004">
    <property type="entry name" value="BACON"/>
    <property type="match status" value="1"/>
</dbReference>